<dbReference type="Proteomes" id="UP000567179">
    <property type="component" value="Unassembled WGS sequence"/>
</dbReference>
<dbReference type="PANTHER" id="PTHR31252:SF11">
    <property type="entry name" value="DUF4419 DOMAIN-CONTAINING PROTEIN"/>
    <property type="match status" value="1"/>
</dbReference>
<dbReference type="OrthoDB" id="9978173at2759"/>
<evidence type="ECO:0000313" key="2">
    <source>
        <dbReference type="Proteomes" id="UP000567179"/>
    </source>
</evidence>
<evidence type="ECO:0008006" key="3">
    <source>
        <dbReference type="Google" id="ProtNLM"/>
    </source>
</evidence>
<dbReference type="Gene3D" id="1.20.120.1060">
    <property type="match status" value="1"/>
</dbReference>
<evidence type="ECO:0000313" key="1">
    <source>
        <dbReference type="EMBL" id="KAF5319721.1"/>
    </source>
</evidence>
<protein>
    <recommendedName>
        <fullName evidence="3">DUF4419 domain-containing protein</fullName>
    </recommendedName>
</protein>
<sequence length="300" mass="33852">MDIAHVDGLDSVNANAEALRSYFVAHEGKKELIVRADGDRYTVDFGSLAKQMTNEIDKNVLDKELKNWILPNFTTTTHNDTVTSAVMMMSTLKAYTMGLTCGIPSVTLEGEKEKDWEKLLARIDRLSVFGQEPEAWSAMLRPILTRFVQAFDGQPGTDFWNHVCHYQHMGSGSDFLGGWITAFCVWDKHGKWKRSISINDILVKAEERSRTGAHASPSIHSDARNWILEVDGMPYPTISADDIPPGYCEVDVHLDDNGEHFDCMMVSGHMSMRIEGVSQDAIRPHPAWFMFIKGEEKKNR</sequence>
<keyword evidence="2" id="KW-1185">Reference proteome</keyword>
<name>A0A8H5F129_9AGAR</name>
<organism evidence="1 2">
    <name type="scientific">Psilocybe cf. subviscida</name>
    <dbReference type="NCBI Taxonomy" id="2480587"/>
    <lineage>
        <taxon>Eukaryota</taxon>
        <taxon>Fungi</taxon>
        <taxon>Dikarya</taxon>
        <taxon>Basidiomycota</taxon>
        <taxon>Agaricomycotina</taxon>
        <taxon>Agaricomycetes</taxon>
        <taxon>Agaricomycetidae</taxon>
        <taxon>Agaricales</taxon>
        <taxon>Agaricineae</taxon>
        <taxon>Strophariaceae</taxon>
        <taxon>Psilocybe</taxon>
    </lineage>
</organism>
<accession>A0A8H5F129</accession>
<proteinExistence type="predicted"/>
<dbReference type="PANTHER" id="PTHR31252">
    <property type="entry name" value="DUF4419 DOMAIN-CONTAINING PROTEIN"/>
    <property type="match status" value="1"/>
</dbReference>
<dbReference type="EMBL" id="JAACJJ010000029">
    <property type="protein sequence ID" value="KAF5319721.1"/>
    <property type="molecule type" value="Genomic_DNA"/>
</dbReference>
<dbReference type="AlphaFoldDB" id="A0A8H5F129"/>
<dbReference type="Pfam" id="PF14388">
    <property type="entry name" value="DUF4419"/>
    <property type="match status" value="1"/>
</dbReference>
<comment type="caution">
    <text evidence="1">The sequence shown here is derived from an EMBL/GenBank/DDBJ whole genome shotgun (WGS) entry which is preliminary data.</text>
</comment>
<reference evidence="1 2" key="1">
    <citation type="journal article" date="2020" name="ISME J.">
        <title>Uncovering the hidden diversity of litter-decomposition mechanisms in mushroom-forming fungi.</title>
        <authorList>
            <person name="Floudas D."/>
            <person name="Bentzer J."/>
            <person name="Ahren D."/>
            <person name="Johansson T."/>
            <person name="Persson P."/>
            <person name="Tunlid A."/>
        </authorList>
    </citation>
    <scope>NUCLEOTIDE SEQUENCE [LARGE SCALE GENOMIC DNA]</scope>
    <source>
        <strain evidence="1 2">CBS 101986</strain>
    </source>
</reference>
<dbReference type="InterPro" id="IPR025533">
    <property type="entry name" value="DUF4419"/>
</dbReference>
<gene>
    <name evidence="1" type="ORF">D9619_008693</name>
</gene>